<organism evidence="1">
    <name type="scientific">viral metagenome</name>
    <dbReference type="NCBI Taxonomy" id="1070528"/>
    <lineage>
        <taxon>unclassified sequences</taxon>
        <taxon>metagenomes</taxon>
        <taxon>organismal metagenomes</taxon>
    </lineage>
</organism>
<reference evidence="1" key="1">
    <citation type="submission" date="2020-03" db="EMBL/GenBank/DDBJ databases">
        <title>The deep terrestrial virosphere.</title>
        <authorList>
            <person name="Holmfeldt K."/>
            <person name="Nilsson E."/>
            <person name="Simone D."/>
            <person name="Lopez-Fernandez M."/>
            <person name="Wu X."/>
            <person name="de Brujin I."/>
            <person name="Lundin D."/>
            <person name="Andersson A."/>
            <person name="Bertilsson S."/>
            <person name="Dopson M."/>
        </authorList>
    </citation>
    <scope>NUCLEOTIDE SEQUENCE</scope>
    <source>
        <strain evidence="1">MM415B04758</strain>
    </source>
</reference>
<accession>A0A6M3LC26</accession>
<sequence>MRVESIRIKVLRQGERYTNDETSLQVQLEEGDDWEAIERDLRARAVALIAEHWELREAEERSEREYLQKKRNEYVARRLEEGREPCDGCLDEYPCRECPCPPEKRKYDDDGWEV</sequence>
<name>A0A6M3LC26_9ZZZZ</name>
<dbReference type="AlphaFoldDB" id="A0A6M3LC26"/>
<dbReference type="EMBL" id="MT143053">
    <property type="protein sequence ID" value="QJA92280.1"/>
    <property type="molecule type" value="Genomic_DNA"/>
</dbReference>
<protein>
    <submittedName>
        <fullName evidence="1">Uncharacterized protein</fullName>
    </submittedName>
</protein>
<gene>
    <name evidence="1" type="ORF">MM415B04758_0010</name>
</gene>
<proteinExistence type="predicted"/>
<evidence type="ECO:0000313" key="1">
    <source>
        <dbReference type="EMBL" id="QJA92280.1"/>
    </source>
</evidence>